<feature type="compositionally biased region" description="Basic and acidic residues" evidence="7">
    <location>
        <begin position="1"/>
        <end position="15"/>
    </location>
</feature>
<dbReference type="GO" id="GO:0005886">
    <property type="term" value="C:plasma membrane"/>
    <property type="evidence" value="ECO:0007669"/>
    <property type="project" value="UniProtKB-SubCell"/>
</dbReference>
<keyword evidence="4 6" id="KW-0807">Transducer</keyword>
<comment type="similarity">
    <text evidence="5">Belongs to the methyl-accepting chemotaxis (MCP) protein family.</text>
</comment>
<proteinExistence type="inferred from homology"/>
<dbReference type="Gene3D" id="3.30.450.20">
    <property type="entry name" value="PAS domain"/>
    <property type="match status" value="1"/>
</dbReference>
<organism evidence="11 12">
    <name type="scientific">Paenibacillus catalpae</name>
    <dbReference type="NCBI Taxonomy" id="1045775"/>
    <lineage>
        <taxon>Bacteria</taxon>
        <taxon>Bacillati</taxon>
        <taxon>Bacillota</taxon>
        <taxon>Bacilli</taxon>
        <taxon>Bacillales</taxon>
        <taxon>Paenibacillaceae</taxon>
        <taxon>Paenibacillus</taxon>
    </lineage>
</organism>
<dbReference type="InterPro" id="IPR004089">
    <property type="entry name" value="MCPsignal_dom"/>
</dbReference>
<keyword evidence="8" id="KW-1133">Transmembrane helix</keyword>
<dbReference type="EMBL" id="FOMT01000002">
    <property type="protein sequence ID" value="SFE26450.1"/>
    <property type="molecule type" value="Genomic_DNA"/>
</dbReference>
<sequence>MKKTDKPNKVKEKPQNMKAQSKAQAVAAQTTKQMTQTFSSIFANPFKSVGTKLFLIIFISIIACVLVVGQMAYSKTKQIVEDKVSSASFQTIVQASANLDIVLKTYEDLSMQMMIDKEFHTLVDKLTDSTDAFDLFEAEKNLGDRLQNAVMSNKVIIGAYLLPLDDKLPIITYGTASVAVAPDLMKSDWFEKTKTSKGGVNWVETQPTGFGTTDKLPSIGLSRQMNNTTTNAASYMLLLELNLAEIRAQYEDVSLGEGSRISLVDSNNKYIAAQDESLVGKGNIVKLNIDPEGSLKEKASDGEEVLSVFKTLDVVDWKLVGTIPVDQLVKDAGVINKMTWLIALVAMFIAIAIGFLVIRTIAMPLMAMRNLMNEGERGNLTVRSNMKNRQDEIGQLGDSFNKMMIQITALAKQTTQSADDVLSTAGELTDVSKKTAISAREISVATEEIASGASSLAVEAERGSDLTGNINVQMKTVMEATGHMVESAGEVEKASQQGTAYMGLLIQKTGMTEEMTRSMVEKVDSLKMSTGSIVKILDVLNNLTKQTNILSLNATIEAARAGAAGKGFMVVADEIRKLADQSRQSIDVVGQITETIMTQIEETVTVLSDAYPLFQEQIGSVKEANQIFLTVQGQMGQFVQKLDSVTNSINMLDQSQVVLTEAMGNVSAVAQQSSATSEEVASLSSEQLSISNGLVNLSERLDAVSRGLKESLSRFKID</sequence>
<dbReference type="Pfam" id="PF00015">
    <property type="entry name" value="MCPsignal"/>
    <property type="match status" value="1"/>
</dbReference>
<dbReference type="Proteomes" id="UP000198855">
    <property type="component" value="Unassembled WGS sequence"/>
</dbReference>
<dbReference type="GO" id="GO:0004888">
    <property type="term" value="F:transmembrane signaling receptor activity"/>
    <property type="evidence" value="ECO:0007669"/>
    <property type="project" value="InterPro"/>
</dbReference>
<name>A0A1I1Z800_9BACL</name>
<evidence type="ECO:0000256" key="3">
    <source>
        <dbReference type="ARBA" id="ARBA00023136"/>
    </source>
</evidence>
<evidence type="ECO:0000256" key="5">
    <source>
        <dbReference type="ARBA" id="ARBA00029447"/>
    </source>
</evidence>
<dbReference type="SMART" id="SM00283">
    <property type="entry name" value="MA"/>
    <property type="match status" value="1"/>
</dbReference>
<keyword evidence="3 8" id="KW-0472">Membrane</keyword>
<dbReference type="PROSITE" id="PS50885">
    <property type="entry name" value="HAMP"/>
    <property type="match status" value="1"/>
</dbReference>
<dbReference type="PROSITE" id="PS50111">
    <property type="entry name" value="CHEMOTAXIS_TRANSDUC_2"/>
    <property type="match status" value="1"/>
</dbReference>
<dbReference type="CDD" id="cd06225">
    <property type="entry name" value="HAMP"/>
    <property type="match status" value="1"/>
</dbReference>
<evidence type="ECO:0000313" key="11">
    <source>
        <dbReference type="EMBL" id="SFE26450.1"/>
    </source>
</evidence>
<evidence type="ECO:0000256" key="2">
    <source>
        <dbReference type="ARBA" id="ARBA00022475"/>
    </source>
</evidence>
<keyword evidence="2" id="KW-1003">Cell membrane</keyword>
<dbReference type="SUPFAM" id="SSF58104">
    <property type="entry name" value="Methyl-accepting chemotaxis protein (MCP) signaling domain"/>
    <property type="match status" value="1"/>
</dbReference>
<evidence type="ECO:0000256" key="4">
    <source>
        <dbReference type="ARBA" id="ARBA00023224"/>
    </source>
</evidence>
<keyword evidence="8" id="KW-0812">Transmembrane</keyword>
<evidence type="ECO:0000259" key="9">
    <source>
        <dbReference type="PROSITE" id="PS50111"/>
    </source>
</evidence>
<gene>
    <name evidence="11" type="ORF">SAMN05216378_2938</name>
</gene>
<evidence type="ECO:0000313" key="12">
    <source>
        <dbReference type="Proteomes" id="UP000198855"/>
    </source>
</evidence>
<dbReference type="SMART" id="SM00304">
    <property type="entry name" value="HAMP"/>
    <property type="match status" value="1"/>
</dbReference>
<dbReference type="AlphaFoldDB" id="A0A1I1Z800"/>
<evidence type="ECO:0000259" key="10">
    <source>
        <dbReference type="PROSITE" id="PS50885"/>
    </source>
</evidence>
<dbReference type="PANTHER" id="PTHR32089">
    <property type="entry name" value="METHYL-ACCEPTING CHEMOTAXIS PROTEIN MCPB"/>
    <property type="match status" value="1"/>
</dbReference>
<dbReference type="CDD" id="cd18774">
    <property type="entry name" value="PDC2_HK_sensor"/>
    <property type="match status" value="1"/>
</dbReference>
<protein>
    <submittedName>
        <fullName evidence="11">Methyl-accepting chemotaxis protein</fullName>
    </submittedName>
</protein>
<evidence type="ECO:0000256" key="7">
    <source>
        <dbReference type="SAM" id="MobiDB-lite"/>
    </source>
</evidence>
<dbReference type="STRING" id="1045775.SAMN05216378_2938"/>
<accession>A0A1I1Z800</accession>
<dbReference type="PRINTS" id="PR00260">
    <property type="entry name" value="CHEMTRNSDUCR"/>
</dbReference>
<keyword evidence="12" id="KW-1185">Reference proteome</keyword>
<feature type="region of interest" description="Disordered" evidence="7">
    <location>
        <begin position="1"/>
        <end position="24"/>
    </location>
</feature>
<dbReference type="Pfam" id="PF00672">
    <property type="entry name" value="HAMP"/>
    <property type="match status" value="1"/>
</dbReference>
<evidence type="ECO:0000256" key="1">
    <source>
        <dbReference type="ARBA" id="ARBA00004236"/>
    </source>
</evidence>
<feature type="domain" description="HAMP" evidence="10">
    <location>
        <begin position="359"/>
        <end position="412"/>
    </location>
</feature>
<dbReference type="RefSeq" id="WP_245772998.1">
    <property type="nucleotide sequence ID" value="NZ_FOMT01000002.1"/>
</dbReference>
<dbReference type="PANTHER" id="PTHR32089:SF112">
    <property type="entry name" value="LYSOZYME-LIKE PROTEIN-RELATED"/>
    <property type="match status" value="1"/>
</dbReference>
<dbReference type="Gene3D" id="1.10.287.950">
    <property type="entry name" value="Methyl-accepting chemotaxis protein"/>
    <property type="match status" value="1"/>
</dbReference>
<dbReference type="GO" id="GO:0007165">
    <property type="term" value="P:signal transduction"/>
    <property type="evidence" value="ECO:0007669"/>
    <property type="project" value="UniProtKB-KW"/>
</dbReference>
<dbReference type="InterPro" id="IPR003660">
    <property type="entry name" value="HAMP_dom"/>
</dbReference>
<dbReference type="InterPro" id="IPR004090">
    <property type="entry name" value="Chemotax_Me-accpt_rcpt"/>
</dbReference>
<dbReference type="Gene3D" id="6.10.340.10">
    <property type="match status" value="1"/>
</dbReference>
<feature type="transmembrane region" description="Helical" evidence="8">
    <location>
        <begin position="53"/>
        <end position="73"/>
    </location>
</feature>
<evidence type="ECO:0000256" key="8">
    <source>
        <dbReference type="SAM" id="Phobius"/>
    </source>
</evidence>
<comment type="subcellular location">
    <subcellularLocation>
        <location evidence="1">Cell membrane</location>
    </subcellularLocation>
</comment>
<feature type="domain" description="Methyl-accepting transducer" evidence="9">
    <location>
        <begin position="431"/>
        <end position="688"/>
    </location>
</feature>
<dbReference type="GO" id="GO:0006935">
    <property type="term" value="P:chemotaxis"/>
    <property type="evidence" value="ECO:0007669"/>
    <property type="project" value="InterPro"/>
</dbReference>
<feature type="transmembrane region" description="Helical" evidence="8">
    <location>
        <begin position="340"/>
        <end position="362"/>
    </location>
</feature>
<evidence type="ECO:0000256" key="6">
    <source>
        <dbReference type="PROSITE-ProRule" id="PRU00284"/>
    </source>
</evidence>
<reference evidence="12" key="1">
    <citation type="submission" date="2016-10" db="EMBL/GenBank/DDBJ databases">
        <authorList>
            <person name="Varghese N."/>
            <person name="Submissions S."/>
        </authorList>
    </citation>
    <scope>NUCLEOTIDE SEQUENCE [LARGE SCALE GENOMIC DNA]</scope>
    <source>
        <strain evidence="12">CGMCC 1.10784</strain>
    </source>
</reference>